<organism evidence="4 5">
    <name type="scientific">Kineococcus rhizosphaerae</name>
    <dbReference type="NCBI Taxonomy" id="559628"/>
    <lineage>
        <taxon>Bacteria</taxon>
        <taxon>Bacillati</taxon>
        <taxon>Actinomycetota</taxon>
        <taxon>Actinomycetes</taxon>
        <taxon>Kineosporiales</taxon>
        <taxon>Kineosporiaceae</taxon>
        <taxon>Kineococcus</taxon>
    </lineage>
</organism>
<dbReference type="InterPro" id="IPR026956">
    <property type="entry name" value="D-ser_dehydrat-like_dom"/>
</dbReference>
<dbReference type="OrthoDB" id="9811417at2"/>
<dbReference type="PANTHER" id="PTHR28004">
    <property type="entry name" value="ZGC:162816-RELATED"/>
    <property type="match status" value="1"/>
</dbReference>
<dbReference type="Pfam" id="PF14031">
    <property type="entry name" value="D-ser_dehydrat"/>
    <property type="match status" value="1"/>
</dbReference>
<keyword evidence="2" id="KW-0456">Lyase</keyword>
<evidence type="ECO:0000256" key="2">
    <source>
        <dbReference type="ARBA" id="ARBA00023239"/>
    </source>
</evidence>
<dbReference type="AlphaFoldDB" id="A0A2T0QY79"/>
<sequence>MTATPHLLVDPVRLEANLARTHAALAGLAVRPHAKTHKSLEVARRQLAAGAVGLSVATVSEAEVFARVCDDLFVAYPVFFDAERTARVRALAGRVRLTVGISGTDALPDVPGLRVLVEVDPGMGRSGAPAADAGRIAAAAQAAGLVVDGVFAFPGHSYSPDGRARAAADEARELARAVESLAAQGITARVVSGGSTPSVEFADRGVLTEYRPGVYVFGDAQQVELGTVTFDDVALSVVATVVARFEGRVVADAGSKVLGADRPAYASGFGRLPDHPGARITALSEHHATITGFDAPVGTRVRIVPNHVCSAVNLADELQVVGAQPWRVDARGCNV</sequence>
<dbReference type="GO" id="GO:0008721">
    <property type="term" value="F:D-serine ammonia-lyase activity"/>
    <property type="evidence" value="ECO:0007669"/>
    <property type="project" value="TreeGrafter"/>
</dbReference>
<dbReference type="InterPro" id="IPR001608">
    <property type="entry name" value="Ala_racemase_N"/>
</dbReference>
<dbReference type="GO" id="GO:0036088">
    <property type="term" value="P:D-serine catabolic process"/>
    <property type="evidence" value="ECO:0007669"/>
    <property type="project" value="TreeGrafter"/>
</dbReference>
<dbReference type="PANTHER" id="PTHR28004:SF2">
    <property type="entry name" value="D-SERINE DEHYDRATASE"/>
    <property type="match status" value="1"/>
</dbReference>
<evidence type="ECO:0000259" key="3">
    <source>
        <dbReference type="SMART" id="SM01119"/>
    </source>
</evidence>
<reference evidence="4 5" key="1">
    <citation type="submission" date="2018-03" db="EMBL/GenBank/DDBJ databases">
        <title>Genomic Encyclopedia of Archaeal and Bacterial Type Strains, Phase II (KMG-II): from individual species to whole genera.</title>
        <authorList>
            <person name="Goeker M."/>
        </authorList>
    </citation>
    <scope>NUCLEOTIDE SEQUENCE [LARGE SCALE GENOMIC DNA]</scope>
    <source>
        <strain evidence="4 5">DSM 19711</strain>
    </source>
</reference>
<comment type="similarity">
    <text evidence="1">Belongs to the DSD1 family.</text>
</comment>
<gene>
    <name evidence="4" type="ORF">CLV37_114105</name>
</gene>
<dbReference type="SMART" id="SM01119">
    <property type="entry name" value="D-ser_dehydrat"/>
    <property type="match status" value="1"/>
</dbReference>
<dbReference type="SUPFAM" id="SSF51419">
    <property type="entry name" value="PLP-binding barrel"/>
    <property type="match status" value="1"/>
</dbReference>
<evidence type="ECO:0000256" key="1">
    <source>
        <dbReference type="ARBA" id="ARBA00005323"/>
    </source>
</evidence>
<dbReference type="InterPro" id="IPR051466">
    <property type="entry name" value="D-amino_acid_metab_enzyme"/>
</dbReference>
<dbReference type="InterPro" id="IPR042208">
    <property type="entry name" value="D-ser_dehydrat-like_sf"/>
</dbReference>
<dbReference type="EMBL" id="PVZF01000014">
    <property type="protein sequence ID" value="PRY11151.1"/>
    <property type="molecule type" value="Genomic_DNA"/>
</dbReference>
<feature type="domain" description="D-serine dehydratase-like" evidence="3">
    <location>
        <begin position="234"/>
        <end position="322"/>
    </location>
</feature>
<name>A0A2T0QY79_9ACTN</name>
<protein>
    <submittedName>
        <fullName evidence="4">D-serine deaminase-like pyridoxal phosphate-dependent protein</fullName>
    </submittedName>
</protein>
<keyword evidence="5" id="KW-1185">Reference proteome</keyword>
<dbReference type="Gene3D" id="3.20.20.10">
    <property type="entry name" value="Alanine racemase"/>
    <property type="match status" value="1"/>
</dbReference>
<dbReference type="Proteomes" id="UP000238083">
    <property type="component" value="Unassembled WGS sequence"/>
</dbReference>
<accession>A0A2T0QY79</accession>
<dbReference type="Gene3D" id="2.40.37.20">
    <property type="entry name" value="D-serine dehydratase-like domain"/>
    <property type="match status" value="1"/>
</dbReference>
<evidence type="ECO:0000313" key="5">
    <source>
        <dbReference type="Proteomes" id="UP000238083"/>
    </source>
</evidence>
<dbReference type="Pfam" id="PF01168">
    <property type="entry name" value="Ala_racemase_N"/>
    <property type="match status" value="1"/>
</dbReference>
<comment type="caution">
    <text evidence="4">The sequence shown here is derived from an EMBL/GenBank/DDBJ whole genome shotgun (WGS) entry which is preliminary data.</text>
</comment>
<proteinExistence type="inferred from homology"/>
<evidence type="ECO:0000313" key="4">
    <source>
        <dbReference type="EMBL" id="PRY11151.1"/>
    </source>
</evidence>
<dbReference type="InterPro" id="IPR029066">
    <property type="entry name" value="PLP-binding_barrel"/>
</dbReference>
<dbReference type="RefSeq" id="WP_106214763.1">
    <property type="nucleotide sequence ID" value="NZ_PVZF01000014.1"/>
</dbReference>